<feature type="non-terminal residue" evidence="1">
    <location>
        <position position="91"/>
    </location>
</feature>
<sequence length="91" mass="9813">LGDAYAATLDRIKAQGGEKVRLGMAALMWVSHSEQADELCHALAVEIGSLELDADNAPSISVLLGCRQGLTTVDKESSTVRLIHFTLQEYL</sequence>
<reference evidence="1 2" key="1">
    <citation type="journal article" date="2018" name="Nat. Ecol. Evol.">
        <title>Pezizomycetes genomes reveal the molecular basis of ectomycorrhizal truffle lifestyle.</title>
        <authorList>
            <person name="Murat C."/>
            <person name="Payen T."/>
            <person name="Noel B."/>
            <person name="Kuo A."/>
            <person name="Morin E."/>
            <person name="Chen J."/>
            <person name="Kohler A."/>
            <person name="Krizsan K."/>
            <person name="Balestrini R."/>
            <person name="Da Silva C."/>
            <person name="Montanini B."/>
            <person name="Hainaut M."/>
            <person name="Levati E."/>
            <person name="Barry K.W."/>
            <person name="Belfiori B."/>
            <person name="Cichocki N."/>
            <person name="Clum A."/>
            <person name="Dockter R.B."/>
            <person name="Fauchery L."/>
            <person name="Guy J."/>
            <person name="Iotti M."/>
            <person name="Le Tacon F."/>
            <person name="Lindquist E.A."/>
            <person name="Lipzen A."/>
            <person name="Malagnac F."/>
            <person name="Mello A."/>
            <person name="Molinier V."/>
            <person name="Miyauchi S."/>
            <person name="Poulain J."/>
            <person name="Riccioni C."/>
            <person name="Rubini A."/>
            <person name="Sitrit Y."/>
            <person name="Splivallo R."/>
            <person name="Traeger S."/>
            <person name="Wang M."/>
            <person name="Zifcakova L."/>
            <person name="Wipf D."/>
            <person name="Zambonelli A."/>
            <person name="Paolocci F."/>
            <person name="Nowrousian M."/>
            <person name="Ottonello S."/>
            <person name="Baldrian P."/>
            <person name="Spatafora J.W."/>
            <person name="Henrissat B."/>
            <person name="Nagy L.G."/>
            <person name="Aury J.M."/>
            <person name="Wincker P."/>
            <person name="Grigoriev I.V."/>
            <person name="Bonfante P."/>
            <person name="Martin F.M."/>
        </authorList>
    </citation>
    <scope>NUCLEOTIDE SEQUENCE [LARGE SCALE GENOMIC DNA]</scope>
    <source>
        <strain evidence="1 2">120613-1</strain>
    </source>
</reference>
<dbReference type="OrthoDB" id="195446at2759"/>
<proteinExistence type="predicted"/>
<gene>
    <name evidence="1" type="ORF">L873DRAFT_1657928</name>
</gene>
<dbReference type="EMBL" id="ML120386">
    <property type="protein sequence ID" value="RPA99627.1"/>
    <property type="molecule type" value="Genomic_DNA"/>
</dbReference>
<dbReference type="Proteomes" id="UP000276215">
    <property type="component" value="Unassembled WGS sequence"/>
</dbReference>
<dbReference type="AlphaFoldDB" id="A0A3N4JQU0"/>
<accession>A0A3N4JQU0</accession>
<name>A0A3N4JQU0_9PEZI</name>
<protein>
    <submittedName>
        <fullName evidence="1">Uncharacterized protein</fullName>
    </submittedName>
</protein>
<organism evidence="1 2">
    <name type="scientific">Choiromyces venosus 120613-1</name>
    <dbReference type="NCBI Taxonomy" id="1336337"/>
    <lineage>
        <taxon>Eukaryota</taxon>
        <taxon>Fungi</taxon>
        <taxon>Dikarya</taxon>
        <taxon>Ascomycota</taxon>
        <taxon>Pezizomycotina</taxon>
        <taxon>Pezizomycetes</taxon>
        <taxon>Pezizales</taxon>
        <taxon>Tuberaceae</taxon>
        <taxon>Choiromyces</taxon>
    </lineage>
</organism>
<evidence type="ECO:0000313" key="1">
    <source>
        <dbReference type="EMBL" id="RPA99627.1"/>
    </source>
</evidence>
<evidence type="ECO:0000313" key="2">
    <source>
        <dbReference type="Proteomes" id="UP000276215"/>
    </source>
</evidence>
<keyword evidence="2" id="KW-1185">Reference proteome</keyword>
<feature type="non-terminal residue" evidence="1">
    <location>
        <position position="1"/>
    </location>
</feature>